<organism evidence="5 6">
    <name type="scientific">Rotaria sordida</name>
    <dbReference type="NCBI Taxonomy" id="392033"/>
    <lineage>
        <taxon>Eukaryota</taxon>
        <taxon>Metazoa</taxon>
        <taxon>Spiralia</taxon>
        <taxon>Gnathifera</taxon>
        <taxon>Rotifera</taxon>
        <taxon>Eurotatoria</taxon>
        <taxon>Bdelloidea</taxon>
        <taxon>Philodinida</taxon>
        <taxon>Philodinidae</taxon>
        <taxon>Rotaria</taxon>
    </lineage>
</organism>
<feature type="transmembrane region" description="Helical" evidence="4">
    <location>
        <begin position="763"/>
        <end position="787"/>
    </location>
</feature>
<accession>A0A815DBG2</accession>
<keyword evidence="4" id="KW-0472">Membrane</keyword>
<proteinExistence type="inferred from homology"/>
<dbReference type="SUPFAM" id="SSF53474">
    <property type="entry name" value="alpha/beta-Hydrolases"/>
    <property type="match status" value="1"/>
</dbReference>
<keyword evidence="4" id="KW-0812">Transmembrane</keyword>
<comment type="caution">
    <text evidence="5">The sequence shown here is derived from an EMBL/GenBank/DDBJ whole genome shotgun (WGS) entry which is preliminary data.</text>
</comment>
<dbReference type="InterPro" id="IPR029058">
    <property type="entry name" value="AB_hydrolase_fold"/>
</dbReference>
<protein>
    <recommendedName>
        <fullName evidence="7">AB hydrolase-1 domain-containing protein</fullName>
    </recommendedName>
</protein>
<dbReference type="Gene3D" id="3.90.228.10">
    <property type="match status" value="1"/>
</dbReference>
<reference evidence="5" key="1">
    <citation type="submission" date="2021-02" db="EMBL/GenBank/DDBJ databases">
        <authorList>
            <person name="Nowell W R."/>
        </authorList>
    </citation>
    <scope>NUCLEOTIDE SEQUENCE</scope>
</reference>
<keyword evidence="2" id="KW-0732">Signal</keyword>
<dbReference type="SUPFAM" id="SSF56399">
    <property type="entry name" value="ADP-ribosylation"/>
    <property type="match status" value="1"/>
</dbReference>
<evidence type="ECO:0000313" key="5">
    <source>
        <dbReference type="EMBL" id="CAF1298597.1"/>
    </source>
</evidence>
<comment type="similarity">
    <text evidence="1">Belongs to the peptidase S33 family.</text>
</comment>
<evidence type="ECO:0000256" key="3">
    <source>
        <dbReference type="ARBA" id="ARBA00022801"/>
    </source>
</evidence>
<name>A0A815DBG2_9BILA</name>
<evidence type="ECO:0000313" key="6">
    <source>
        <dbReference type="Proteomes" id="UP000663882"/>
    </source>
</evidence>
<keyword evidence="4" id="KW-1133">Transmembrane helix</keyword>
<evidence type="ECO:0000256" key="4">
    <source>
        <dbReference type="SAM" id="Phobius"/>
    </source>
</evidence>
<dbReference type="AlphaFoldDB" id="A0A815DBG2"/>
<sequence length="802" mass="91141">MALNTTEYALGHRCVWSTCNVTGYPSIYREYKVDCCTLSVPLNYARPNRSITISMSRLSPLQSTSQNNTLFILMGGPGASGWNLLESAALLIPAQLGLTIILPDHRGTGLSTVLGCDDNDSQTITTDCITYLISKWDIEGLNQFSITAAAHDLSVQIQVYQADHPGRISIYAVSYGTLWLDRFLQIYPTLVQSAIMDGVINPILTSISRYDLVASNVGLQFLAYCQLQPECHSYFPADQPPYVMLYRILAELDTNKQQCIKKYFNEYPINSEWLRNLFFKMIQSGESYMDRTVIPAVIFRLNRCNIDDVKVLNFFFRSNLNKIDRKQTKENSPGFLYSKVLNFNIIQSERWLAPNESEIDKETVLAWHRSTLMAPNNSEQTISFRAQWPKYPLDQYYSKVASYSPLLMLSGQLDPATPFDQASQLASITSKTRTFYGIPLAGHVTLNIAKVGFYCPLHLMLAWAFPNNFPSEWSNPQCIRSLPTTIDFVGATPLGQEYSMKFLNISRPFGNDSYDPIPSSILGCRCINQEDLEFSMILYRAALGDVHVALKYDREKYSHGPNGQCIRRPPKKAHSKELYDSVMGESMKYGGDRLKHREFILYDAGQAYPEYVIYFRRSAKNPLQPINLAHETTTTREKHIITTQRWYTAPITMKNMCVINVNIYAAQTLDRYHLNKLNISFDNSQIVNLNNEENNIEQWTVDRDIAFHIGWNLTIIPHIKDLCVNQAKQLNVTIATLIDFYPMAWTILAALGSLIDPSIGITLVSFLTFTNSISIAIIVAPIVGLSVKNSPKYYRQRINRQQ</sequence>
<evidence type="ECO:0008006" key="7">
    <source>
        <dbReference type="Google" id="ProtNLM"/>
    </source>
</evidence>
<evidence type="ECO:0000256" key="2">
    <source>
        <dbReference type="ARBA" id="ARBA00022729"/>
    </source>
</evidence>
<dbReference type="GO" id="GO:0016787">
    <property type="term" value="F:hydrolase activity"/>
    <property type="evidence" value="ECO:0007669"/>
    <property type="project" value="UniProtKB-KW"/>
</dbReference>
<dbReference type="InterPro" id="IPR051601">
    <property type="entry name" value="Serine_prot/Carboxylest_S33"/>
</dbReference>
<dbReference type="PANTHER" id="PTHR43248:SF29">
    <property type="entry name" value="TRIPEPTIDYL AMINOPEPTIDASE"/>
    <property type="match status" value="1"/>
</dbReference>
<dbReference type="Proteomes" id="UP000663882">
    <property type="component" value="Unassembled WGS sequence"/>
</dbReference>
<evidence type="ECO:0000256" key="1">
    <source>
        <dbReference type="ARBA" id="ARBA00010088"/>
    </source>
</evidence>
<dbReference type="PANTHER" id="PTHR43248">
    <property type="entry name" value="2-SUCCINYL-6-HYDROXY-2,4-CYCLOHEXADIENE-1-CARBOXYLATE SYNTHASE"/>
    <property type="match status" value="1"/>
</dbReference>
<gene>
    <name evidence="5" type="ORF">RFH988_LOCUS29598</name>
</gene>
<dbReference type="EMBL" id="CAJNOO010002811">
    <property type="protein sequence ID" value="CAF1298597.1"/>
    <property type="molecule type" value="Genomic_DNA"/>
</dbReference>
<dbReference type="OrthoDB" id="425534at2759"/>
<dbReference type="Gene3D" id="3.40.50.1820">
    <property type="entry name" value="alpha/beta hydrolase"/>
    <property type="match status" value="2"/>
</dbReference>
<keyword evidence="3" id="KW-0378">Hydrolase</keyword>